<evidence type="ECO:0000313" key="2">
    <source>
        <dbReference type="EMBL" id="KAG0548182.1"/>
    </source>
</evidence>
<sequence length="122" mass="12788">MGEHRGRKPSAAMRALRGARDLYVRGLRGLDRLLAAASPRRAGVGRPTSSRVFGVGGSRHSEEDLRDLVRAMQPRRAAAASVGSGGNKEDAATASGAPPVKRRGATPLQRISEDAAVVHPTS</sequence>
<gene>
    <name evidence="2" type="ORF">BDA96_01G144600</name>
</gene>
<dbReference type="OMA" id="VRAMQPR"/>
<proteinExistence type="predicted"/>
<feature type="region of interest" description="Disordered" evidence="1">
    <location>
        <begin position="40"/>
        <end position="60"/>
    </location>
</feature>
<protein>
    <submittedName>
        <fullName evidence="2">Uncharacterized protein</fullName>
    </submittedName>
</protein>
<evidence type="ECO:0000313" key="3">
    <source>
        <dbReference type="Proteomes" id="UP000807115"/>
    </source>
</evidence>
<dbReference type="AlphaFoldDB" id="A0A921S0F9"/>
<dbReference type="Proteomes" id="UP000807115">
    <property type="component" value="Chromosome 1"/>
</dbReference>
<organism evidence="2 3">
    <name type="scientific">Sorghum bicolor</name>
    <name type="common">Sorghum</name>
    <name type="synonym">Sorghum vulgare</name>
    <dbReference type="NCBI Taxonomy" id="4558"/>
    <lineage>
        <taxon>Eukaryota</taxon>
        <taxon>Viridiplantae</taxon>
        <taxon>Streptophyta</taxon>
        <taxon>Embryophyta</taxon>
        <taxon>Tracheophyta</taxon>
        <taxon>Spermatophyta</taxon>
        <taxon>Magnoliopsida</taxon>
        <taxon>Liliopsida</taxon>
        <taxon>Poales</taxon>
        <taxon>Poaceae</taxon>
        <taxon>PACMAD clade</taxon>
        <taxon>Panicoideae</taxon>
        <taxon>Andropogonodae</taxon>
        <taxon>Andropogoneae</taxon>
        <taxon>Sorghinae</taxon>
        <taxon>Sorghum</taxon>
    </lineage>
</organism>
<accession>A0A921S0F9</accession>
<dbReference type="EMBL" id="CM027680">
    <property type="protein sequence ID" value="KAG0548182.1"/>
    <property type="molecule type" value="Genomic_DNA"/>
</dbReference>
<name>A0A921S0F9_SORBI</name>
<feature type="region of interest" description="Disordered" evidence="1">
    <location>
        <begin position="74"/>
        <end position="122"/>
    </location>
</feature>
<reference evidence="2" key="2">
    <citation type="submission" date="2020-10" db="EMBL/GenBank/DDBJ databases">
        <authorList>
            <person name="Cooper E.A."/>
            <person name="Brenton Z.W."/>
            <person name="Flinn B.S."/>
            <person name="Jenkins J."/>
            <person name="Shu S."/>
            <person name="Flowers D."/>
            <person name="Luo F."/>
            <person name="Wang Y."/>
            <person name="Xia P."/>
            <person name="Barry K."/>
            <person name="Daum C."/>
            <person name="Lipzen A."/>
            <person name="Yoshinaga Y."/>
            <person name="Schmutz J."/>
            <person name="Saski C."/>
            <person name="Vermerris W."/>
            <person name="Kresovich S."/>
        </authorList>
    </citation>
    <scope>NUCLEOTIDE SEQUENCE</scope>
</reference>
<comment type="caution">
    <text evidence="2">The sequence shown here is derived from an EMBL/GenBank/DDBJ whole genome shotgun (WGS) entry which is preliminary data.</text>
</comment>
<reference evidence="2" key="1">
    <citation type="journal article" date="2019" name="BMC Genomics">
        <title>A new reference genome for Sorghum bicolor reveals high levels of sequence similarity between sweet and grain genotypes: implications for the genetics of sugar metabolism.</title>
        <authorList>
            <person name="Cooper E.A."/>
            <person name="Brenton Z.W."/>
            <person name="Flinn B.S."/>
            <person name="Jenkins J."/>
            <person name="Shu S."/>
            <person name="Flowers D."/>
            <person name="Luo F."/>
            <person name="Wang Y."/>
            <person name="Xia P."/>
            <person name="Barry K."/>
            <person name="Daum C."/>
            <person name="Lipzen A."/>
            <person name="Yoshinaga Y."/>
            <person name="Schmutz J."/>
            <person name="Saski C."/>
            <person name="Vermerris W."/>
            <person name="Kresovich S."/>
        </authorList>
    </citation>
    <scope>NUCLEOTIDE SEQUENCE</scope>
</reference>
<evidence type="ECO:0000256" key="1">
    <source>
        <dbReference type="SAM" id="MobiDB-lite"/>
    </source>
</evidence>
<dbReference type="Gramene" id="EER93675">
    <property type="protein sequence ID" value="EER93675"/>
    <property type="gene ID" value="SORBI_3001G138500"/>
</dbReference>